<gene>
    <name evidence="1" type="ORF">HG543_53605</name>
</gene>
<proteinExistence type="predicted"/>
<sequence>MRHPSVRARRGAVLLLVVVLLAMVTVLAMAAIGFSGAERGAASSFRSSEELVACADAGRQYLLSRFRLIGGSPTQLTPTNQRLDLAGLPGCNGAAPTDDARCIRSGHLGEVPTISGVRLIPQTTLGRRSSARDLTNIIAPASGLGGQTYQVVVHCVDSRGAESEVEFTVRFGL</sequence>
<dbReference type="AlphaFoldDB" id="A0A848M196"/>
<dbReference type="Proteomes" id="UP000518300">
    <property type="component" value="Unassembled WGS sequence"/>
</dbReference>
<dbReference type="EMBL" id="JABBJJ010000700">
    <property type="protein sequence ID" value="NMO23631.1"/>
    <property type="molecule type" value="Genomic_DNA"/>
</dbReference>
<reference evidence="1 2" key="1">
    <citation type="submission" date="2020-04" db="EMBL/GenBank/DDBJ databases">
        <title>Draft genome of Pyxidicoccus fallax type strain.</title>
        <authorList>
            <person name="Whitworth D.E."/>
        </authorList>
    </citation>
    <scope>NUCLEOTIDE SEQUENCE [LARGE SCALE GENOMIC DNA]</scope>
    <source>
        <strain evidence="1 2">DSM 14698</strain>
    </source>
</reference>
<protein>
    <submittedName>
        <fullName evidence="1">Uncharacterized protein</fullName>
    </submittedName>
</protein>
<dbReference type="RefSeq" id="WP_169352669.1">
    <property type="nucleotide sequence ID" value="NZ_JABBJJ010000700.1"/>
</dbReference>
<name>A0A848M196_9BACT</name>
<organism evidence="1 2">
    <name type="scientific">Pyxidicoccus fallax</name>
    <dbReference type="NCBI Taxonomy" id="394095"/>
    <lineage>
        <taxon>Bacteria</taxon>
        <taxon>Pseudomonadati</taxon>
        <taxon>Myxococcota</taxon>
        <taxon>Myxococcia</taxon>
        <taxon>Myxococcales</taxon>
        <taxon>Cystobacterineae</taxon>
        <taxon>Myxococcaceae</taxon>
        <taxon>Pyxidicoccus</taxon>
    </lineage>
</organism>
<evidence type="ECO:0000313" key="2">
    <source>
        <dbReference type="Proteomes" id="UP000518300"/>
    </source>
</evidence>
<comment type="caution">
    <text evidence="1">The sequence shown here is derived from an EMBL/GenBank/DDBJ whole genome shotgun (WGS) entry which is preliminary data.</text>
</comment>
<accession>A0A848M196</accession>
<keyword evidence="2" id="KW-1185">Reference proteome</keyword>
<evidence type="ECO:0000313" key="1">
    <source>
        <dbReference type="EMBL" id="NMO23631.1"/>
    </source>
</evidence>